<organism evidence="6 7">
    <name type="scientific">Gordonia lacunae</name>
    <dbReference type="NCBI Taxonomy" id="417102"/>
    <lineage>
        <taxon>Bacteria</taxon>
        <taxon>Bacillati</taxon>
        <taxon>Actinomycetota</taxon>
        <taxon>Actinomycetes</taxon>
        <taxon>Mycobacteriales</taxon>
        <taxon>Gordoniaceae</taxon>
        <taxon>Gordonia</taxon>
    </lineage>
</organism>
<name>A0A243QFJ5_9ACTN</name>
<evidence type="ECO:0000256" key="3">
    <source>
        <dbReference type="ARBA" id="ARBA00023125"/>
    </source>
</evidence>
<dbReference type="AlphaFoldDB" id="A0A243QFJ5"/>
<keyword evidence="4" id="KW-0804">Transcription</keyword>
<keyword evidence="3" id="KW-0238">DNA-binding</keyword>
<dbReference type="PANTHER" id="PTHR30126:SF39">
    <property type="entry name" value="HTH-TYPE TRANSCRIPTIONAL REGULATOR CYSL"/>
    <property type="match status" value="1"/>
</dbReference>
<evidence type="ECO:0000256" key="4">
    <source>
        <dbReference type="ARBA" id="ARBA00023163"/>
    </source>
</evidence>
<dbReference type="Gene3D" id="3.40.190.10">
    <property type="entry name" value="Periplasmic binding protein-like II"/>
    <property type="match status" value="2"/>
</dbReference>
<accession>A0A243QFJ5</accession>
<reference evidence="6 7" key="1">
    <citation type="submission" date="2017-05" db="EMBL/GenBank/DDBJ databases">
        <title>Biotechnological potential of actinobacteria isolated from South African environments.</title>
        <authorList>
            <person name="Le Roes-Hill M."/>
            <person name="Prins A."/>
            <person name="Durrell K.A."/>
        </authorList>
    </citation>
    <scope>NUCLEOTIDE SEQUENCE [LARGE SCALE GENOMIC DNA]</scope>
    <source>
        <strain evidence="6">BS2</strain>
    </source>
</reference>
<dbReference type="InterPro" id="IPR000847">
    <property type="entry name" value="LysR_HTH_N"/>
</dbReference>
<evidence type="ECO:0000313" key="7">
    <source>
        <dbReference type="Proteomes" id="UP000194632"/>
    </source>
</evidence>
<dbReference type="GO" id="GO:0003700">
    <property type="term" value="F:DNA-binding transcription factor activity"/>
    <property type="evidence" value="ECO:0007669"/>
    <property type="project" value="InterPro"/>
</dbReference>
<proteinExistence type="inferred from homology"/>
<dbReference type="EMBL" id="NGFO01000002">
    <property type="protein sequence ID" value="OUC80512.1"/>
    <property type="molecule type" value="Genomic_DNA"/>
</dbReference>
<evidence type="ECO:0000259" key="5">
    <source>
        <dbReference type="PROSITE" id="PS50931"/>
    </source>
</evidence>
<comment type="caution">
    <text evidence="6">The sequence shown here is derived from an EMBL/GenBank/DDBJ whole genome shotgun (WGS) entry which is preliminary data.</text>
</comment>
<dbReference type="Proteomes" id="UP000194632">
    <property type="component" value="Unassembled WGS sequence"/>
</dbReference>
<dbReference type="InterPro" id="IPR036388">
    <property type="entry name" value="WH-like_DNA-bd_sf"/>
</dbReference>
<dbReference type="SUPFAM" id="SSF46785">
    <property type="entry name" value="Winged helix' DNA-binding domain"/>
    <property type="match status" value="1"/>
</dbReference>
<keyword evidence="2" id="KW-0805">Transcription regulation</keyword>
<feature type="domain" description="HTH lysR-type" evidence="5">
    <location>
        <begin position="8"/>
        <end position="65"/>
    </location>
</feature>
<dbReference type="STRING" id="417102.CA982_01885"/>
<dbReference type="Pfam" id="PF00126">
    <property type="entry name" value="HTH_1"/>
    <property type="match status" value="1"/>
</dbReference>
<dbReference type="GO" id="GO:0000976">
    <property type="term" value="F:transcription cis-regulatory region binding"/>
    <property type="evidence" value="ECO:0007669"/>
    <property type="project" value="TreeGrafter"/>
</dbReference>
<dbReference type="OrthoDB" id="9808620at2"/>
<dbReference type="Gene3D" id="1.10.10.10">
    <property type="entry name" value="Winged helix-like DNA-binding domain superfamily/Winged helix DNA-binding domain"/>
    <property type="match status" value="1"/>
</dbReference>
<dbReference type="Pfam" id="PF03466">
    <property type="entry name" value="LysR_substrate"/>
    <property type="match status" value="1"/>
</dbReference>
<dbReference type="InterPro" id="IPR036390">
    <property type="entry name" value="WH_DNA-bd_sf"/>
</dbReference>
<dbReference type="PROSITE" id="PS50931">
    <property type="entry name" value="HTH_LYSR"/>
    <property type="match status" value="1"/>
</dbReference>
<protein>
    <submittedName>
        <fullName evidence="6">LysR family transcriptional regulator</fullName>
    </submittedName>
</protein>
<evidence type="ECO:0000256" key="1">
    <source>
        <dbReference type="ARBA" id="ARBA00009437"/>
    </source>
</evidence>
<dbReference type="SUPFAM" id="SSF53850">
    <property type="entry name" value="Periplasmic binding protein-like II"/>
    <property type="match status" value="1"/>
</dbReference>
<dbReference type="PRINTS" id="PR00039">
    <property type="entry name" value="HTHLYSR"/>
</dbReference>
<evidence type="ECO:0000256" key="2">
    <source>
        <dbReference type="ARBA" id="ARBA00023015"/>
    </source>
</evidence>
<evidence type="ECO:0000313" key="6">
    <source>
        <dbReference type="EMBL" id="OUC80512.1"/>
    </source>
</evidence>
<dbReference type="RefSeq" id="WP_086533660.1">
    <property type="nucleotide sequence ID" value="NZ_NGFO01000002.1"/>
</dbReference>
<gene>
    <name evidence="6" type="ORF">CA982_01885</name>
</gene>
<dbReference type="PANTHER" id="PTHR30126">
    <property type="entry name" value="HTH-TYPE TRANSCRIPTIONAL REGULATOR"/>
    <property type="match status" value="1"/>
</dbReference>
<sequence>MVLSPRMPDLASLETLQAVVGTGSLNAAATRLGVTQQAVSARIRAMETQLGVALLTRTPRGSVPTQSGRLVAEWADRLLTLAGEFDAGLAALRLERRDQLRLAASLTVAEHLLPRWLVSFAAQHEPAPKVSFTATNSDHVYDLVRAGGVELGFVEGSRVPTGLRSRTVARDELILVVPPGHPWTRLRRPVTAVELARTSLVTREEGSGTREFLERALTRTLGPGRESAPPVLELSTTASVRAAVIAGAGPAVLSDLSVADDLGHRSTHVGIADLDLARPLRAVWLSGAQPGAGAARDFLAHISRS</sequence>
<keyword evidence="7" id="KW-1185">Reference proteome</keyword>
<comment type="similarity">
    <text evidence="1">Belongs to the LysR transcriptional regulatory family.</text>
</comment>
<dbReference type="InterPro" id="IPR005119">
    <property type="entry name" value="LysR_subst-bd"/>
</dbReference>